<keyword evidence="2" id="KW-1185">Reference proteome</keyword>
<protein>
    <submittedName>
        <fullName evidence="1">Uncharacterized protein</fullName>
    </submittedName>
</protein>
<organism evidence="1 2">
    <name type="scientific">Bifidobacterium longum subsp. infantis</name>
    <dbReference type="NCBI Taxonomy" id="1682"/>
    <lineage>
        <taxon>Bacteria</taxon>
        <taxon>Bacillati</taxon>
        <taxon>Actinomycetota</taxon>
        <taxon>Actinomycetes</taxon>
        <taxon>Bifidobacteriales</taxon>
        <taxon>Bifidobacteriaceae</taxon>
        <taxon>Bifidobacterium</taxon>
    </lineage>
</organism>
<name>A0ABP1X7A5_BIFLI</name>
<dbReference type="RefSeq" id="WP_014484992.1">
    <property type="nucleotide sequence ID" value="NZ_CBCRZZ010000001.1"/>
</dbReference>
<dbReference type="EMBL" id="CCWP01000038">
    <property type="protein sequence ID" value="CEF03668.1"/>
    <property type="molecule type" value="Genomic_DNA"/>
</dbReference>
<comment type="caution">
    <text evidence="1">The sequence shown here is derived from an EMBL/GenBank/DDBJ whole genome shotgun (WGS) entry which is preliminary data.</text>
</comment>
<evidence type="ECO:0000313" key="2">
    <source>
        <dbReference type="Proteomes" id="UP000043107"/>
    </source>
</evidence>
<gene>
    <name evidence="1" type="ORF">BLIC_c01818</name>
</gene>
<evidence type="ECO:0000313" key="1">
    <source>
        <dbReference type="EMBL" id="CEF03668.1"/>
    </source>
</evidence>
<reference evidence="1 2" key="1">
    <citation type="submission" date="2014-09" db="EMBL/GenBank/DDBJ databases">
        <authorList>
            <person name="Bertelli C."/>
        </authorList>
    </citation>
    <scope>NUCLEOTIDE SEQUENCE [LARGE SCALE GENOMIC DNA]</scope>
    <source>
        <strain evidence="1 2">BIC1401111250</strain>
    </source>
</reference>
<proteinExistence type="predicted"/>
<accession>A0ABP1X7A5</accession>
<sequence>MSYHEYNQSVTGDVTAKIMDRVDRCWKIDAYGRIAIDPGAIRYNEGWIQLMGIVPLDEPDR</sequence>
<dbReference type="Proteomes" id="UP000043107">
    <property type="component" value="Unassembled WGS sequence"/>
</dbReference>